<keyword evidence="2" id="KW-1185">Reference proteome</keyword>
<protein>
    <submittedName>
        <fullName evidence="1">XisI protein</fullName>
    </submittedName>
</protein>
<dbReference type="InterPro" id="IPR014968">
    <property type="entry name" value="XisI"/>
</dbReference>
<sequence>MDTLTQYQTIIYKILSEYAQIPYFYGELERRFIISEDKNSYLLMTLGWQGDQRVHGCLVHVEIKNDKVWIQRDGTEDGIAEELVRAGIPKQDIVLGFHPLEIRPYTEYAVN</sequence>
<dbReference type="RefSeq" id="WP_083617485.1">
    <property type="nucleotide sequence ID" value="NZ_LR734832.1"/>
</dbReference>
<proteinExistence type="predicted"/>
<comment type="caution">
    <text evidence="1">The sequence shown here is derived from an EMBL/GenBank/DDBJ whole genome shotgun (WGS) entry which is preliminary data.</text>
</comment>
<gene>
    <name evidence="1" type="ORF">PL8927_140091</name>
</gene>
<organism evidence="1 2">
    <name type="scientific">Planktothrix serta PCC 8927</name>
    <dbReference type="NCBI Taxonomy" id="671068"/>
    <lineage>
        <taxon>Bacteria</taxon>
        <taxon>Bacillati</taxon>
        <taxon>Cyanobacteriota</taxon>
        <taxon>Cyanophyceae</taxon>
        <taxon>Oscillatoriophycideae</taxon>
        <taxon>Oscillatoriales</taxon>
        <taxon>Microcoleaceae</taxon>
        <taxon>Planktothrix</taxon>
    </lineage>
</organism>
<evidence type="ECO:0000313" key="2">
    <source>
        <dbReference type="Proteomes" id="UP000184550"/>
    </source>
</evidence>
<dbReference type="SUPFAM" id="SSF143847">
    <property type="entry name" value="XisI-like"/>
    <property type="match status" value="1"/>
</dbReference>
<accession>A0A7Z9BJ45</accession>
<dbReference type="InterPro" id="IPR035943">
    <property type="entry name" value="XisI-like_sf"/>
</dbReference>
<dbReference type="AlphaFoldDB" id="A0A7Z9BJ45"/>
<dbReference type="Pfam" id="PF08869">
    <property type="entry name" value="XisI"/>
    <property type="match status" value="1"/>
</dbReference>
<dbReference type="Proteomes" id="UP000184550">
    <property type="component" value="Unassembled WGS sequence"/>
</dbReference>
<reference evidence="1" key="1">
    <citation type="submission" date="2019-10" db="EMBL/GenBank/DDBJ databases">
        <authorList>
            <consortium name="Genoscope - CEA"/>
            <person name="William W."/>
        </authorList>
    </citation>
    <scope>NUCLEOTIDE SEQUENCE [LARGE SCALE GENOMIC DNA]</scope>
    <source>
        <strain evidence="1">BBR_PRJEB10992</strain>
    </source>
</reference>
<dbReference type="OrthoDB" id="467081at2"/>
<evidence type="ECO:0000313" key="1">
    <source>
        <dbReference type="EMBL" id="VXD11287.1"/>
    </source>
</evidence>
<dbReference type="EMBL" id="CZCU02000046">
    <property type="protein sequence ID" value="VXD11287.1"/>
    <property type="molecule type" value="Genomic_DNA"/>
</dbReference>
<dbReference type="Gene3D" id="3.30.310.110">
    <property type="entry name" value="XisI-like"/>
    <property type="match status" value="1"/>
</dbReference>
<dbReference type="CDD" id="cd16382">
    <property type="entry name" value="XisI-like"/>
    <property type="match status" value="1"/>
</dbReference>
<name>A0A7Z9BJ45_9CYAN</name>